<gene>
    <name evidence="2" type="ORF">CYMTET_8030</name>
</gene>
<accession>A0AAE0LGV8</accession>
<sequence>MPRKMFGLDSHETRVWKDVVRKEDQITLKQETEYYDRDKAIWVQRPERIYFRPGGRPDTADQQQPKCSSPTHDAAKNNLAAVADKPKTESDGPEPYSFHFLKLW</sequence>
<evidence type="ECO:0000313" key="3">
    <source>
        <dbReference type="Proteomes" id="UP001190700"/>
    </source>
</evidence>
<feature type="region of interest" description="Disordered" evidence="1">
    <location>
        <begin position="52"/>
        <end position="94"/>
    </location>
</feature>
<reference evidence="2 3" key="1">
    <citation type="journal article" date="2015" name="Genome Biol. Evol.">
        <title>Comparative Genomics of a Bacterivorous Green Alga Reveals Evolutionary Causalities and Consequences of Phago-Mixotrophic Mode of Nutrition.</title>
        <authorList>
            <person name="Burns J.A."/>
            <person name="Paasch A."/>
            <person name="Narechania A."/>
            <person name="Kim E."/>
        </authorList>
    </citation>
    <scope>NUCLEOTIDE SEQUENCE [LARGE SCALE GENOMIC DNA]</scope>
    <source>
        <strain evidence="2 3">PLY_AMNH</strain>
    </source>
</reference>
<evidence type="ECO:0000256" key="1">
    <source>
        <dbReference type="SAM" id="MobiDB-lite"/>
    </source>
</evidence>
<comment type="caution">
    <text evidence="2">The sequence shown here is derived from an EMBL/GenBank/DDBJ whole genome shotgun (WGS) entry which is preliminary data.</text>
</comment>
<dbReference type="AlphaFoldDB" id="A0AAE0LGV8"/>
<dbReference type="EMBL" id="LGRX02002340">
    <property type="protein sequence ID" value="KAK3284314.1"/>
    <property type="molecule type" value="Genomic_DNA"/>
</dbReference>
<keyword evidence="3" id="KW-1185">Reference proteome</keyword>
<evidence type="ECO:0000313" key="2">
    <source>
        <dbReference type="EMBL" id="KAK3284314.1"/>
    </source>
</evidence>
<feature type="compositionally biased region" description="Polar residues" evidence="1">
    <location>
        <begin position="60"/>
        <end position="71"/>
    </location>
</feature>
<organism evidence="2 3">
    <name type="scientific">Cymbomonas tetramitiformis</name>
    <dbReference type="NCBI Taxonomy" id="36881"/>
    <lineage>
        <taxon>Eukaryota</taxon>
        <taxon>Viridiplantae</taxon>
        <taxon>Chlorophyta</taxon>
        <taxon>Pyramimonadophyceae</taxon>
        <taxon>Pyramimonadales</taxon>
        <taxon>Pyramimonadaceae</taxon>
        <taxon>Cymbomonas</taxon>
    </lineage>
</organism>
<dbReference type="Proteomes" id="UP001190700">
    <property type="component" value="Unassembled WGS sequence"/>
</dbReference>
<proteinExistence type="predicted"/>
<name>A0AAE0LGV8_9CHLO</name>
<protein>
    <submittedName>
        <fullName evidence="2">Uncharacterized protein</fullName>
    </submittedName>
</protein>